<dbReference type="InParanoid" id="B0DZP5"/>
<dbReference type="OrthoDB" id="10323363at2759"/>
<name>B0DZP5_LACBS</name>
<reference evidence="1 2" key="1">
    <citation type="journal article" date="2008" name="Nature">
        <title>The genome of Laccaria bicolor provides insights into mycorrhizal symbiosis.</title>
        <authorList>
            <person name="Martin F."/>
            <person name="Aerts A."/>
            <person name="Ahren D."/>
            <person name="Brun A."/>
            <person name="Danchin E.G.J."/>
            <person name="Duchaussoy F."/>
            <person name="Gibon J."/>
            <person name="Kohler A."/>
            <person name="Lindquist E."/>
            <person name="Pereda V."/>
            <person name="Salamov A."/>
            <person name="Shapiro H.J."/>
            <person name="Wuyts J."/>
            <person name="Blaudez D."/>
            <person name="Buee M."/>
            <person name="Brokstein P."/>
            <person name="Canbaeck B."/>
            <person name="Cohen D."/>
            <person name="Courty P.E."/>
            <person name="Coutinho P.M."/>
            <person name="Delaruelle C."/>
            <person name="Detter J.C."/>
            <person name="Deveau A."/>
            <person name="DiFazio S."/>
            <person name="Duplessis S."/>
            <person name="Fraissinet-Tachet L."/>
            <person name="Lucic E."/>
            <person name="Frey-Klett P."/>
            <person name="Fourrey C."/>
            <person name="Feussner I."/>
            <person name="Gay G."/>
            <person name="Grimwood J."/>
            <person name="Hoegger P.J."/>
            <person name="Jain P."/>
            <person name="Kilaru S."/>
            <person name="Labbe J."/>
            <person name="Lin Y.C."/>
            <person name="Legue V."/>
            <person name="Le Tacon F."/>
            <person name="Marmeisse R."/>
            <person name="Melayah D."/>
            <person name="Montanini B."/>
            <person name="Muratet M."/>
            <person name="Nehls U."/>
            <person name="Niculita-Hirzel H."/>
            <person name="Oudot-Le Secq M.P."/>
            <person name="Peter M."/>
            <person name="Quesneville H."/>
            <person name="Rajashekar B."/>
            <person name="Reich M."/>
            <person name="Rouhier N."/>
            <person name="Schmutz J."/>
            <person name="Yin T."/>
            <person name="Chalot M."/>
            <person name="Henrissat B."/>
            <person name="Kuees U."/>
            <person name="Lucas S."/>
            <person name="Van de Peer Y."/>
            <person name="Podila G.K."/>
            <person name="Polle A."/>
            <person name="Pukkila P.J."/>
            <person name="Richardson P.M."/>
            <person name="Rouze P."/>
            <person name="Sanders I.R."/>
            <person name="Stajich J.E."/>
            <person name="Tunlid A."/>
            <person name="Tuskan G."/>
            <person name="Grigoriev I.V."/>
        </authorList>
    </citation>
    <scope>NUCLEOTIDE SEQUENCE [LARGE SCALE GENOMIC DNA]</scope>
    <source>
        <strain evidence="2">S238N-H82 / ATCC MYA-4686</strain>
    </source>
</reference>
<evidence type="ECO:0000313" key="2">
    <source>
        <dbReference type="Proteomes" id="UP000001194"/>
    </source>
</evidence>
<proteinExistence type="predicted"/>
<accession>B0DZP5</accession>
<protein>
    <submittedName>
        <fullName evidence="1">Predicted protein</fullName>
    </submittedName>
</protein>
<evidence type="ECO:0000313" key="1">
    <source>
        <dbReference type="EMBL" id="EDQ99868.1"/>
    </source>
</evidence>
<dbReference type="Proteomes" id="UP000001194">
    <property type="component" value="Unassembled WGS sequence"/>
</dbReference>
<dbReference type="AlphaFoldDB" id="B0DZP5"/>
<dbReference type="RefSeq" id="XP_001889411.1">
    <property type="nucleotide sequence ID" value="XM_001889376.1"/>
</dbReference>
<dbReference type="KEGG" id="lbc:LACBIDRAFT_334603"/>
<gene>
    <name evidence="1" type="ORF">LACBIDRAFT_334603</name>
</gene>
<dbReference type="HOGENOM" id="CLU_2158874_0_0_1"/>
<organism evidence="2">
    <name type="scientific">Laccaria bicolor (strain S238N-H82 / ATCC MYA-4686)</name>
    <name type="common">Bicoloured deceiver</name>
    <name type="synonym">Laccaria laccata var. bicolor</name>
    <dbReference type="NCBI Taxonomy" id="486041"/>
    <lineage>
        <taxon>Eukaryota</taxon>
        <taxon>Fungi</taxon>
        <taxon>Dikarya</taxon>
        <taxon>Basidiomycota</taxon>
        <taxon>Agaricomycotina</taxon>
        <taxon>Agaricomycetes</taxon>
        <taxon>Agaricomycetidae</taxon>
        <taxon>Agaricales</taxon>
        <taxon>Agaricineae</taxon>
        <taxon>Hydnangiaceae</taxon>
        <taxon>Laccaria</taxon>
    </lineage>
</organism>
<dbReference type="EMBL" id="DS547157">
    <property type="protein sequence ID" value="EDQ99868.1"/>
    <property type="molecule type" value="Genomic_DNA"/>
</dbReference>
<dbReference type="GeneID" id="6085116"/>
<sequence length="111" mass="11926">MPLHCVASFQVKNNGETTVIINLVNPPLVVTVRPGEASPPFSSRGTYIIHAEHETLPLPPPQIDITFTPGDLFVAKSINGPSLKVEIVAKLDFPNGDLLSSLSPVENAHHL</sequence>
<keyword evidence="2" id="KW-1185">Reference proteome</keyword>